<organism evidence="2 3">
    <name type="scientific">Bacteroides faecichinchillae</name>
    <dbReference type="NCBI Taxonomy" id="871325"/>
    <lineage>
        <taxon>Bacteria</taxon>
        <taxon>Pseudomonadati</taxon>
        <taxon>Bacteroidota</taxon>
        <taxon>Bacteroidia</taxon>
        <taxon>Bacteroidales</taxon>
        <taxon>Bacteroidaceae</taxon>
        <taxon>Bacteroides</taxon>
    </lineage>
</organism>
<feature type="chain" id="PRO_5030031418" description="DUF4855 domain-containing protein" evidence="1">
    <location>
        <begin position="24"/>
        <end position="358"/>
    </location>
</feature>
<accession>A0A1M5FT31</accession>
<evidence type="ECO:0008006" key="4">
    <source>
        <dbReference type="Google" id="ProtNLM"/>
    </source>
</evidence>
<evidence type="ECO:0000256" key="1">
    <source>
        <dbReference type="SAM" id="SignalP"/>
    </source>
</evidence>
<dbReference type="Pfam" id="PF16147">
    <property type="entry name" value="DUF4855"/>
    <property type="match status" value="1"/>
</dbReference>
<dbReference type="Proteomes" id="UP000184436">
    <property type="component" value="Unassembled WGS sequence"/>
</dbReference>
<evidence type="ECO:0000313" key="3">
    <source>
        <dbReference type="Proteomes" id="UP000184436"/>
    </source>
</evidence>
<evidence type="ECO:0000313" key="2">
    <source>
        <dbReference type="EMBL" id="SHF94351.1"/>
    </source>
</evidence>
<dbReference type="OrthoDB" id="3799295at2"/>
<dbReference type="STRING" id="871325.SAMN05444349_1492"/>
<name>A0A1M5FT31_9BACE</name>
<reference evidence="2 3" key="1">
    <citation type="submission" date="2016-11" db="EMBL/GenBank/DDBJ databases">
        <authorList>
            <person name="Jaros S."/>
            <person name="Januszkiewicz K."/>
            <person name="Wedrychowicz H."/>
        </authorList>
    </citation>
    <scope>NUCLEOTIDE SEQUENCE [LARGE SCALE GENOMIC DNA]</scope>
    <source>
        <strain evidence="2 3">DSM 26883</strain>
    </source>
</reference>
<dbReference type="RefSeq" id="WP_051573001.1">
    <property type="nucleotide sequence ID" value="NZ_FQVD01000049.1"/>
</dbReference>
<protein>
    <recommendedName>
        <fullName evidence="4">DUF4855 domain-containing protein</fullName>
    </recommendedName>
</protein>
<proteinExistence type="predicted"/>
<sequence length="358" mass="41664">MMNRIFVFTIILFCLSSCSSSQKVTTEQAVAEGYAPKGSIRDMVLIYDGGTHRREVWNEELFQPYVYAPRQNAKGGDWLFDGFLFLEIFDGNRCGFASGYRPTPATKEDWIMLIDKYFTPGRSICALNDCIENAKSVCGKLPKKRKIVLSLPEPIPNQKNWGELDGKKLDFSKDEDRISACKWYIDFITERFKKVHLKNVELAGFYWLAEEATHTRTFVKHIADYIHEDKQSFYWIPYFKSDGYTTWKELGFDKAYLQPNHFFNSNIPDSRIDDACKLARQYGMSMECEFDERALNDKAPRMHAYIDGFERNHVFENTDVAYYQGGSAFYALKNGSEKDVALYYRLANIIIKRQKARR</sequence>
<dbReference type="AlphaFoldDB" id="A0A1M5FT31"/>
<feature type="signal peptide" evidence="1">
    <location>
        <begin position="1"/>
        <end position="23"/>
    </location>
</feature>
<dbReference type="EMBL" id="FQVD01000049">
    <property type="protein sequence ID" value="SHF94351.1"/>
    <property type="molecule type" value="Genomic_DNA"/>
</dbReference>
<keyword evidence="1" id="KW-0732">Signal</keyword>
<keyword evidence="3" id="KW-1185">Reference proteome</keyword>
<dbReference type="InterPro" id="IPR032329">
    <property type="entry name" value="DUF4855"/>
</dbReference>
<gene>
    <name evidence="2" type="ORF">SAMN05444349_1492</name>
</gene>